<dbReference type="EMBL" id="CP001339">
    <property type="protein sequence ID" value="ACL71979.1"/>
    <property type="molecule type" value="Genomic_DNA"/>
</dbReference>
<dbReference type="RefSeq" id="WP_012637467.1">
    <property type="nucleotide sequence ID" value="NC_011901.1"/>
</dbReference>
<keyword evidence="2" id="KW-1185">Reference proteome</keyword>
<evidence type="ECO:0000313" key="2">
    <source>
        <dbReference type="Proteomes" id="UP000002383"/>
    </source>
</evidence>
<name>B8GNB8_THISH</name>
<gene>
    <name evidence="1" type="ordered locus">Tgr7_0888</name>
</gene>
<dbReference type="Proteomes" id="UP000002383">
    <property type="component" value="Chromosome"/>
</dbReference>
<dbReference type="eggNOG" id="ENOG502Z7I2">
    <property type="taxonomic scope" value="Bacteria"/>
</dbReference>
<proteinExistence type="predicted"/>
<protein>
    <submittedName>
        <fullName evidence="1">Uncharacterized protein</fullName>
    </submittedName>
</protein>
<reference evidence="1 2" key="1">
    <citation type="journal article" date="2011" name="Stand. Genomic Sci.">
        <title>Complete genome sequence of 'Thioalkalivibrio sulfidophilus' HL-EbGr7.</title>
        <authorList>
            <person name="Muyzer G."/>
            <person name="Sorokin D.Y."/>
            <person name="Mavromatis K."/>
            <person name="Lapidus A."/>
            <person name="Clum A."/>
            <person name="Ivanova N."/>
            <person name="Pati A."/>
            <person name="d'Haeseleer P."/>
            <person name="Woyke T."/>
            <person name="Kyrpides N.C."/>
        </authorList>
    </citation>
    <scope>NUCLEOTIDE SEQUENCE [LARGE SCALE GENOMIC DNA]</scope>
    <source>
        <strain evidence="1 2">HL-EbGR7</strain>
    </source>
</reference>
<evidence type="ECO:0000313" key="1">
    <source>
        <dbReference type="EMBL" id="ACL71979.1"/>
    </source>
</evidence>
<dbReference type="AlphaFoldDB" id="B8GNB8"/>
<dbReference type="OrthoDB" id="7057085at2"/>
<dbReference type="KEGG" id="tgr:Tgr7_0888"/>
<accession>B8GNB8</accession>
<dbReference type="STRING" id="396588.Tgr7_0888"/>
<organism evidence="1 2">
    <name type="scientific">Thioalkalivibrio sulfidiphilus (strain HL-EbGR7)</name>
    <dbReference type="NCBI Taxonomy" id="396588"/>
    <lineage>
        <taxon>Bacteria</taxon>
        <taxon>Pseudomonadati</taxon>
        <taxon>Pseudomonadota</taxon>
        <taxon>Gammaproteobacteria</taxon>
        <taxon>Chromatiales</taxon>
        <taxon>Ectothiorhodospiraceae</taxon>
        <taxon>Thioalkalivibrio</taxon>
    </lineage>
</organism>
<dbReference type="HOGENOM" id="CLU_105095_0_0_6"/>
<sequence length="209" mass="23580">MYWLGGTPRDTGYQDLPWQVEVSPDGRTARVFEITLGETPLNEVRQKLRLLPSIGLFTLPDGSRTLEAYFSSVKLGPFEANLVTLLDADEAFVERIVAEGISNRPMPSGARRLELSEAMTEAALALPVREITYVPRARYDAEVVLRRFGEPAQRLPVMDGRQYWLYPDKGLVLMLNDRGRDMLHYSPPADFASVRDRILRGEGLESLVQ</sequence>